<dbReference type="InterPro" id="IPR011333">
    <property type="entry name" value="SKP1/BTB/POZ_sf"/>
</dbReference>
<proteinExistence type="predicted"/>
<dbReference type="OrthoDB" id="6434910at2759"/>
<name>A0A4Y2QCC8_ARAVE</name>
<evidence type="ECO:0000313" key="2">
    <source>
        <dbReference type="EMBL" id="GBN59936.1"/>
    </source>
</evidence>
<evidence type="ECO:0000313" key="3">
    <source>
        <dbReference type="Proteomes" id="UP000499080"/>
    </source>
</evidence>
<dbReference type="Gene3D" id="1.25.40.420">
    <property type="match status" value="1"/>
</dbReference>
<dbReference type="AlphaFoldDB" id="A0A4Y2QCC8"/>
<gene>
    <name evidence="2" type="ORF">AVEN_35938_1</name>
</gene>
<dbReference type="Gene3D" id="3.30.710.10">
    <property type="entry name" value="Potassium Channel Kv1.1, Chain A"/>
    <property type="match status" value="1"/>
</dbReference>
<reference evidence="2 3" key="1">
    <citation type="journal article" date="2019" name="Sci. Rep.">
        <title>Orb-weaving spider Araneus ventricosus genome elucidates the spidroin gene catalogue.</title>
        <authorList>
            <person name="Kono N."/>
            <person name="Nakamura H."/>
            <person name="Ohtoshi R."/>
            <person name="Moran D.A.P."/>
            <person name="Shinohara A."/>
            <person name="Yoshida Y."/>
            <person name="Fujiwara M."/>
            <person name="Mori M."/>
            <person name="Tomita M."/>
            <person name="Arakawa K."/>
        </authorList>
    </citation>
    <scope>NUCLEOTIDE SEQUENCE [LARGE SCALE GENOMIC DNA]</scope>
</reference>
<comment type="caution">
    <text evidence="2">The sequence shown here is derived from an EMBL/GenBank/DDBJ whole genome shotgun (WGS) entry which is preliminary data.</text>
</comment>
<organism evidence="2 3">
    <name type="scientific">Araneus ventricosus</name>
    <name type="common">Orbweaver spider</name>
    <name type="synonym">Epeira ventricosa</name>
    <dbReference type="NCBI Taxonomy" id="182803"/>
    <lineage>
        <taxon>Eukaryota</taxon>
        <taxon>Metazoa</taxon>
        <taxon>Ecdysozoa</taxon>
        <taxon>Arthropoda</taxon>
        <taxon>Chelicerata</taxon>
        <taxon>Arachnida</taxon>
        <taxon>Araneae</taxon>
        <taxon>Araneomorphae</taxon>
        <taxon>Entelegynae</taxon>
        <taxon>Araneoidea</taxon>
        <taxon>Araneidae</taxon>
        <taxon>Araneus</taxon>
    </lineage>
</organism>
<dbReference type="EMBL" id="BGPR01013278">
    <property type="protein sequence ID" value="GBN59936.1"/>
    <property type="molecule type" value="Genomic_DNA"/>
</dbReference>
<sequence length="134" mass="15737">MFTSDMKERDSDCVDISDINADTLSRFLLFIYTDTIADIEWQSAMELYFVADKYQIDSLKLKCSTFLKSNVQPSNCCDLLLLSDMHQDADLKQFVQDFIIRRDQDIFGSEEWRNFMANHVQLAADTMYLKYARK</sequence>
<dbReference type="Pfam" id="PF00651">
    <property type="entry name" value="BTB"/>
    <property type="match status" value="1"/>
</dbReference>
<feature type="domain" description="BTB" evidence="1">
    <location>
        <begin position="1"/>
        <end position="70"/>
    </location>
</feature>
<keyword evidence="3" id="KW-1185">Reference proteome</keyword>
<dbReference type="SUPFAM" id="SSF54695">
    <property type="entry name" value="POZ domain"/>
    <property type="match status" value="1"/>
</dbReference>
<dbReference type="Proteomes" id="UP000499080">
    <property type="component" value="Unassembled WGS sequence"/>
</dbReference>
<protein>
    <recommendedName>
        <fullName evidence="1">BTB domain-containing protein</fullName>
    </recommendedName>
</protein>
<evidence type="ECO:0000259" key="1">
    <source>
        <dbReference type="Pfam" id="PF00651"/>
    </source>
</evidence>
<accession>A0A4Y2QCC8</accession>
<dbReference type="InterPro" id="IPR000210">
    <property type="entry name" value="BTB/POZ_dom"/>
</dbReference>
<dbReference type="PANTHER" id="PTHR24413">
    <property type="entry name" value="SPECKLE-TYPE POZ PROTEIN"/>
    <property type="match status" value="1"/>
</dbReference>